<gene>
    <name evidence="3" type="ORF">SPIRO4BDMA_50201</name>
</gene>
<sequence>MHGYIERSLTPAILNDIKLFPAVAILGPRQAGKSRLAAHIAERSPASLRLDLENPRDRAKLTDPMLYFENKAGLMICIDDIQLMPELFPVLRSIIDDDRRPGRFLILGSASRELVNRSAESLAGRIAYRYLTPFLPTEYLSGTPPSILDTLSRGGFPESALAENDAASYRWREAFLKSYIERDLSMLGLGASSIATERMLTMCAHLQGQILNMASLGSSLGISGPTVRARLEFLQEALLLRLLPPWSGNLKKRLIKSPKLYIRDTGLCHTLLGIHSVDELMGHPVFGPSWEALCVETLCASFPGAMASYYRTSNGAELDLILEKGARRFVFECKASSAPQLTRGFHTALRDLQPEQAFVLCPIEDSYPLGPGITACGPVQCVELLRDLGEDF</sequence>
<proteinExistence type="predicted"/>
<evidence type="ECO:0000259" key="2">
    <source>
        <dbReference type="Pfam" id="PF13635"/>
    </source>
</evidence>
<feature type="domain" description="AAA" evidence="1">
    <location>
        <begin position="21"/>
        <end position="140"/>
    </location>
</feature>
<dbReference type="PANTHER" id="PTHR43566">
    <property type="entry name" value="CONSERVED PROTEIN"/>
    <property type="match status" value="1"/>
</dbReference>
<dbReference type="Pfam" id="PF13635">
    <property type="entry name" value="DUF4143"/>
    <property type="match status" value="1"/>
</dbReference>
<evidence type="ECO:0000313" key="3">
    <source>
        <dbReference type="EMBL" id="SLM18686.1"/>
    </source>
</evidence>
<dbReference type="InterPro" id="IPR025420">
    <property type="entry name" value="DUF4143"/>
</dbReference>
<dbReference type="SUPFAM" id="SSF52540">
    <property type="entry name" value="P-loop containing nucleoside triphosphate hydrolases"/>
    <property type="match status" value="1"/>
</dbReference>
<organism evidence="3">
    <name type="scientific">uncultured spirochete</name>
    <dbReference type="NCBI Taxonomy" id="156406"/>
    <lineage>
        <taxon>Bacteria</taxon>
        <taxon>Pseudomonadati</taxon>
        <taxon>Spirochaetota</taxon>
        <taxon>Spirochaetia</taxon>
        <taxon>Spirochaetales</taxon>
        <taxon>environmental samples</taxon>
    </lineage>
</organism>
<feature type="domain" description="DUF4143" evidence="2">
    <location>
        <begin position="181"/>
        <end position="336"/>
    </location>
</feature>
<evidence type="ECO:0000259" key="1">
    <source>
        <dbReference type="Pfam" id="PF13173"/>
    </source>
</evidence>
<dbReference type="InterPro" id="IPR041682">
    <property type="entry name" value="AAA_14"/>
</dbReference>
<evidence type="ECO:0008006" key="4">
    <source>
        <dbReference type="Google" id="ProtNLM"/>
    </source>
</evidence>
<accession>A0A3P3XQV0</accession>
<protein>
    <recommendedName>
        <fullName evidence="4">ATPase</fullName>
    </recommendedName>
</protein>
<name>A0A3P3XQV0_9SPIR</name>
<dbReference type="InterPro" id="IPR027417">
    <property type="entry name" value="P-loop_NTPase"/>
</dbReference>
<dbReference type="EMBL" id="FWDO01000005">
    <property type="protein sequence ID" value="SLM18686.1"/>
    <property type="molecule type" value="Genomic_DNA"/>
</dbReference>
<dbReference type="Pfam" id="PF13173">
    <property type="entry name" value="AAA_14"/>
    <property type="match status" value="1"/>
</dbReference>
<dbReference type="PANTHER" id="PTHR43566:SF2">
    <property type="entry name" value="DUF4143 DOMAIN-CONTAINING PROTEIN"/>
    <property type="match status" value="1"/>
</dbReference>
<dbReference type="AlphaFoldDB" id="A0A3P3XQV0"/>
<reference evidence="3" key="1">
    <citation type="submission" date="2017-02" db="EMBL/GenBank/DDBJ databases">
        <authorList>
            <person name="Regsiter A."/>
            <person name="William W."/>
        </authorList>
    </citation>
    <scope>NUCLEOTIDE SEQUENCE</scope>
    <source>
        <strain evidence="3">BdmA 4</strain>
    </source>
</reference>